<gene>
    <name evidence="1" type="ORF">HH308_03300</name>
</gene>
<proteinExistence type="predicted"/>
<name>A0A848KXQ2_9ACTN</name>
<evidence type="ECO:0000313" key="2">
    <source>
        <dbReference type="Proteomes" id="UP000550729"/>
    </source>
</evidence>
<organism evidence="1 2">
    <name type="scientific">Gordonia asplenii</name>
    <dbReference type="NCBI Taxonomy" id="2725283"/>
    <lineage>
        <taxon>Bacteria</taxon>
        <taxon>Bacillati</taxon>
        <taxon>Actinomycetota</taxon>
        <taxon>Actinomycetes</taxon>
        <taxon>Mycobacteriales</taxon>
        <taxon>Gordoniaceae</taxon>
        <taxon>Gordonia</taxon>
    </lineage>
</organism>
<accession>A0A848KXQ2</accession>
<protein>
    <submittedName>
        <fullName evidence="1">Uncharacterized protein</fullName>
    </submittedName>
</protein>
<dbReference type="RefSeq" id="WP_170192743.1">
    <property type="nucleotide sequence ID" value="NZ_JABBNB010000002.1"/>
</dbReference>
<sequence length="62" mass="6804">MTAVETLERWTDSGAVWRVLSRRGGTITVGLFRCDGGEEVDRITSSTPDLIAFIGDRDSSED</sequence>
<comment type="caution">
    <text evidence="1">The sequence shown here is derived from an EMBL/GenBank/DDBJ whole genome shotgun (WGS) entry which is preliminary data.</text>
</comment>
<dbReference type="Proteomes" id="UP000550729">
    <property type="component" value="Unassembled WGS sequence"/>
</dbReference>
<evidence type="ECO:0000313" key="1">
    <source>
        <dbReference type="EMBL" id="NMO00238.1"/>
    </source>
</evidence>
<dbReference type="AlphaFoldDB" id="A0A848KXQ2"/>
<dbReference type="EMBL" id="JABBNB010000002">
    <property type="protein sequence ID" value="NMO00238.1"/>
    <property type="molecule type" value="Genomic_DNA"/>
</dbReference>
<reference evidence="1 2" key="1">
    <citation type="submission" date="2020-04" db="EMBL/GenBank/DDBJ databases">
        <title>Gordonia sp. nov. TBRC 11910.</title>
        <authorList>
            <person name="Suriyachadkun C."/>
        </authorList>
    </citation>
    <scope>NUCLEOTIDE SEQUENCE [LARGE SCALE GENOMIC DNA]</scope>
    <source>
        <strain evidence="1 2">TBRC 11910</strain>
    </source>
</reference>
<keyword evidence="2" id="KW-1185">Reference proteome</keyword>